<accession>A0A1E8PLM4</accession>
<comment type="caution">
    <text evidence="1">The sequence shown here is derived from an EMBL/GenBank/DDBJ whole genome shotgun (WGS) entry which is preliminary data.</text>
</comment>
<dbReference type="AlphaFoldDB" id="A0A1E8PLM4"/>
<sequence length="80" mass="8929">MAVRILSNALKASDVAAVHAGYAKWRKALLEAGVLLYESRRSWEAGEARAAGPPRQLRIEPACEDLCRRRAAHLCRLLQF</sequence>
<protein>
    <submittedName>
        <fullName evidence="1">Uncharacterized protein</fullName>
    </submittedName>
</protein>
<gene>
    <name evidence="1" type="ORF">BA896_018705</name>
</gene>
<evidence type="ECO:0000313" key="2">
    <source>
        <dbReference type="Proteomes" id="UP000092634"/>
    </source>
</evidence>
<organism evidence="1 2">
    <name type="scientific">Janthinobacterium lividum</name>
    <dbReference type="NCBI Taxonomy" id="29581"/>
    <lineage>
        <taxon>Bacteria</taxon>
        <taxon>Pseudomonadati</taxon>
        <taxon>Pseudomonadota</taxon>
        <taxon>Betaproteobacteria</taxon>
        <taxon>Burkholderiales</taxon>
        <taxon>Oxalobacteraceae</taxon>
        <taxon>Janthinobacterium</taxon>
    </lineage>
</organism>
<dbReference type="EMBL" id="MAQB02000009">
    <property type="protein sequence ID" value="OFJ47065.1"/>
    <property type="molecule type" value="Genomic_DNA"/>
</dbReference>
<reference evidence="1 2" key="1">
    <citation type="submission" date="2016-10" db="EMBL/GenBank/DDBJ databases">
        <title>Updated version of Genome Assembly of Janthinobacterium lividum ERGS5:01.</title>
        <authorList>
            <person name="Kumar R."/>
            <person name="Acharya V."/>
            <person name="Singh D."/>
        </authorList>
    </citation>
    <scope>NUCLEOTIDE SEQUENCE [LARGE SCALE GENOMIC DNA]</scope>
    <source>
        <strain evidence="1 2">ERGS5:01</strain>
    </source>
</reference>
<name>A0A1E8PLM4_9BURK</name>
<evidence type="ECO:0000313" key="1">
    <source>
        <dbReference type="EMBL" id="OFJ47065.1"/>
    </source>
</evidence>
<proteinExistence type="predicted"/>
<dbReference type="Proteomes" id="UP000092634">
    <property type="component" value="Unassembled WGS sequence"/>
</dbReference>